<dbReference type="InterPro" id="IPR008207">
    <property type="entry name" value="Sig_transdc_His_kin_Hpt_dom"/>
</dbReference>
<dbReference type="PROSITE" id="PS50894">
    <property type="entry name" value="HPT"/>
    <property type="match status" value="1"/>
</dbReference>
<dbReference type="Gene3D" id="1.20.120.160">
    <property type="entry name" value="HPT domain"/>
    <property type="match status" value="1"/>
</dbReference>
<evidence type="ECO:0000256" key="8">
    <source>
        <dbReference type="SAM" id="Phobius"/>
    </source>
</evidence>
<dbReference type="AlphaFoldDB" id="A0AB74UBJ0"/>
<keyword evidence="12" id="KW-0067">ATP-binding</keyword>
<accession>A0AB74UBJ0</accession>
<dbReference type="Gene3D" id="3.40.50.2300">
    <property type="match status" value="1"/>
</dbReference>
<feature type="domain" description="HPt" evidence="11">
    <location>
        <begin position="645"/>
        <end position="739"/>
    </location>
</feature>
<dbReference type="InterPro" id="IPR011006">
    <property type="entry name" value="CheY-like_superfamily"/>
</dbReference>
<reference evidence="12" key="1">
    <citation type="submission" date="2024-06" db="EMBL/GenBank/DDBJ databases">
        <title>Complete genome of Salinicola endophyticus HNIBRBA4755.</title>
        <authorList>
            <person name="Shin S.Y."/>
            <person name="Kang H."/>
            <person name="Song J."/>
        </authorList>
    </citation>
    <scope>NUCLEOTIDE SEQUENCE</scope>
    <source>
        <strain evidence="12">HNIBRBA4755</strain>
    </source>
</reference>
<keyword evidence="8" id="KW-0812">Transmembrane</keyword>
<evidence type="ECO:0000313" key="12">
    <source>
        <dbReference type="EMBL" id="XCJ81346.1"/>
    </source>
</evidence>
<keyword evidence="8" id="KW-0472">Membrane</keyword>
<evidence type="ECO:0000256" key="6">
    <source>
        <dbReference type="PROSITE-ProRule" id="PRU00169"/>
    </source>
</evidence>
<dbReference type="Gene3D" id="1.10.287.130">
    <property type="match status" value="1"/>
</dbReference>
<dbReference type="PRINTS" id="PR00344">
    <property type="entry name" value="BCTRLSENSOR"/>
</dbReference>
<dbReference type="FunFam" id="3.30.565.10:FF:000010">
    <property type="entry name" value="Sensor histidine kinase RcsC"/>
    <property type="match status" value="1"/>
</dbReference>
<feature type="modified residue" description="4-aspartylphosphate" evidence="6">
    <location>
        <position position="529"/>
    </location>
</feature>
<dbReference type="RefSeq" id="WP_353982103.1">
    <property type="nucleotide sequence ID" value="NZ_CP159578.1"/>
</dbReference>
<keyword evidence="3 6" id="KW-0597">Phosphoprotein</keyword>
<feature type="transmembrane region" description="Helical" evidence="8">
    <location>
        <begin position="180"/>
        <end position="202"/>
    </location>
</feature>
<evidence type="ECO:0000256" key="2">
    <source>
        <dbReference type="ARBA" id="ARBA00012438"/>
    </source>
</evidence>
<dbReference type="InterPro" id="IPR003594">
    <property type="entry name" value="HATPase_dom"/>
</dbReference>
<evidence type="ECO:0000259" key="9">
    <source>
        <dbReference type="PROSITE" id="PS50109"/>
    </source>
</evidence>
<dbReference type="SUPFAM" id="SSF47226">
    <property type="entry name" value="Histidine-containing phosphotransfer domain, HPT domain"/>
    <property type="match status" value="1"/>
</dbReference>
<dbReference type="Pfam" id="PF00072">
    <property type="entry name" value="Response_reg"/>
    <property type="match status" value="1"/>
</dbReference>
<feature type="modified residue" description="Phosphohistidine" evidence="5">
    <location>
        <position position="684"/>
    </location>
</feature>
<dbReference type="SUPFAM" id="SSF47384">
    <property type="entry name" value="Homodimeric domain of signal transducing histidine kinase"/>
    <property type="match status" value="1"/>
</dbReference>
<gene>
    <name evidence="12" type="ORF">ABV408_09245</name>
</gene>
<dbReference type="InterPro" id="IPR036890">
    <property type="entry name" value="HATPase_C_sf"/>
</dbReference>
<organism evidence="12">
    <name type="scientific">Salinicola endophyticus</name>
    <dbReference type="NCBI Taxonomy" id="1949083"/>
    <lineage>
        <taxon>Bacteria</taxon>
        <taxon>Pseudomonadati</taxon>
        <taxon>Pseudomonadota</taxon>
        <taxon>Gammaproteobacteria</taxon>
        <taxon>Oceanospirillales</taxon>
        <taxon>Halomonadaceae</taxon>
        <taxon>Salinicola</taxon>
    </lineage>
</organism>
<dbReference type="SMART" id="SM00388">
    <property type="entry name" value="HisKA"/>
    <property type="match status" value="1"/>
</dbReference>
<feature type="domain" description="Histidine kinase" evidence="9">
    <location>
        <begin position="243"/>
        <end position="458"/>
    </location>
</feature>
<comment type="catalytic activity">
    <reaction evidence="1">
        <text>ATP + protein L-histidine = ADP + protein N-phospho-L-histidine.</text>
        <dbReference type="EC" id="2.7.13.3"/>
    </reaction>
</comment>
<dbReference type="CDD" id="cd17546">
    <property type="entry name" value="REC_hyHK_CKI1_RcsC-like"/>
    <property type="match status" value="1"/>
</dbReference>
<protein>
    <recommendedName>
        <fullName evidence="2">histidine kinase</fullName>
        <ecNumber evidence="2">2.7.13.3</ecNumber>
    </recommendedName>
</protein>
<keyword evidence="4" id="KW-0902">Two-component regulatory system</keyword>
<dbReference type="InterPro" id="IPR001789">
    <property type="entry name" value="Sig_transdc_resp-reg_receiver"/>
</dbReference>
<dbReference type="SUPFAM" id="SSF52172">
    <property type="entry name" value="CheY-like"/>
    <property type="match status" value="1"/>
</dbReference>
<dbReference type="Gene3D" id="3.30.565.10">
    <property type="entry name" value="Histidine kinase-like ATPase, C-terminal domain"/>
    <property type="match status" value="1"/>
</dbReference>
<evidence type="ECO:0000259" key="10">
    <source>
        <dbReference type="PROSITE" id="PS50110"/>
    </source>
</evidence>
<dbReference type="InterPro" id="IPR036097">
    <property type="entry name" value="HisK_dim/P_sf"/>
</dbReference>
<name>A0AB74UBJ0_9GAMM</name>
<dbReference type="GO" id="GO:0005524">
    <property type="term" value="F:ATP binding"/>
    <property type="evidence" value="ECO:0007669"/>
    <property type="project" value="UniProtKB-KW"/>
</dbReference>
<evidence type="ECO:0000256" key="3">
    <source>
        <dbReference type="ARBA" id="ARBA00022553"/>
    </source>
</evidence>
<proteinExistence type="predicted"/>
<feature type="domain" description="Response regulatory" evidence="10">
    <location>
        <begin position="478"/>
        <end position="596"/>
    </location>
</feature>
<evidence type="ECO:0000259" key="11">
    <source>
        <dbReference type="PROSITE" id="PS50894"/>
    </source>
</evidence>
<dbReference type="InterPro" id="IPR036641">
    <property type="entry name" value="HPT_dom_sf"/>
</dbReference>
<dbReference type="PROSITE" id="PS50110">
    <property type="entry name" value="RESPONSE_REGULATORY"/>
    <property type="match status" value="1"/>
</dbReference>
<dbReference type="PANTHER" id="PTHR45339:SF3">
    <property type="entry name" value="HISTIDINE KINASE"/>
    <property type="match status" value="1"/>
</dbReference>
<dbReference type="SMART" id="SM00387">
    <property type="entry name" value="HATPase_c"/>
    <property type="match status" value="1"/>
</dbReference>
<dbReference type="SUPFAM" id="SSF55874">
    <property type="entry name" value="ATPase domain of HSP90 chaperone/DNA topoisomerase II/histidine kinase"/>
    <property type="match status" value="1"/>
</dbReference>
<keyword evidence="8" id="KW-1133">Transmembrane helix</keyword>
<feature type="transmembrane region" description="Helical" evidence="8">
    <location>
        <begin position="14"/>
        <end position="37"/>
    </location>
</feature>
<dbReference type="Pfam" id="PF00512">
    <property type="entry name" value="HisKA"/>
    <property type="match status" value="1"/>
</dbReference>
<keyword evidence="12" id="KW-0547">Nucleotide-binding</keyword>
<dbReference type="GO" id="GO:0005886">
    <property type="term" value="C:plasma membrane"/>
    <property type="evidence" value="ECO:0007669"/>
    <property type="project" value="UniProtKB-SubCell"/>
</dbReference>
<dbReference type="InterPro" id="IPR003661">
    <property type="entry name" value="HisK_dim/P_dom"/>
</dbReference>
<dbReference type="PROSITE" id="PS50109">
    <property type="entry name" value="HIS_KIN"/>
    <property type="match status" value="1"/>
</dbReference>
<dbReference type="CDD" id="cd00082">
    <property type="entry name" value="HisKA"/>
    <property type="match status" value="1"/>
</dbReference>
<keyword evidence="7" id="KW-0175">Coiled coil</keyword>
<dbReference type="EMBL" id="CP159578">
    <property type="protein sequence ID" value="XCJ81346.1"/>
    <property type="molecule type" value="Genomic_DNA"/>
</dbReference>
<dbReference type="EC" id="2.7.13.3" evidence="2"/>
<dbReference type="InterPro" id="IPR005467">
    <property type="entry name" value="His_kinase_dom"/>
</dbReference>
<dbReference type="SMART" id="SM00448">
    <property type="entry name" value="REC"/>
    <property type="match status" value="1"/>
</dbReference>
<dbReference type="GO" id="GO:0000155">
    <property type="term" value="F:phosphorelay sensor kinase activity"/>
    <property type="evidence" value="ECO:0007669"/>
    <property type="project" value="InterPro"/>
</dbReference>
<evidence type="ECO:0000256" key="1">
    <source>
        <dbReference type="ARBA" id="ARBA00000085"/>
    </source>
</evidence>
<dbReference type="Pfam" id="PF02518">
    <property type="entry name" value="HATPase_c"/>
    <property type="match status" value="1"/>
</dbReference>
<sequence>MPSLKDILPLTRRFSGVIVVTVIFLVSTVTTGGITLVRQHAAGEQSFDELTWAVHRLDRESRRIALQIATLTSEADWRALRRDVEGLSNQAASLSRPAQGKASDTLATDPAGAALGQAVERLRAEISSLSSLPQARRMAAIPELLRAVTPLLAASEDQVRRVHARVESLHRSDHRQLSQLYAFVMFQLVMTVLSAVVLIKALCREASESRKQLRELEIQRVALNEALERAESASVVKSDFMAMMSHEIRTPLNGIVGMADLLDREVGSSQGERYLDALKQSAAGLQVIINDILDYSKLEAGTLVLDRSAFDLEAFVSQICDTYRLGDTRVAFAATLSPELPRQVVGDVTRLRQVVMNLLNNAFKFTASGRITLNVSREDSGWLRFEVSDTGCGIPAQDRDRLFAPFSQVDSSITRRHEGTGLGLAICKRLVKAMEGEIAFESREGEGSRFWFRLPLIEANGERADKIDFVPMELEFCHVLLVEDNPINQQVAKGLMESLGLRVTLADNGSKALSLLTTRHELFDLVLMDMQMPVLDGVETTRRWRACEQGRRLPIVAMTANVMPEDHQRCFDSGMQGVITKPFTRASLLQDLSKYLANRHARTVDDNTPALGERTMHLASVSAADVRSVPLLSTPVLKELQAALSLQAVELLYRQFFQRLPARFSALNRAIEAQDPVTVQQEAHALKGAAAALGCQALSMLAAHCESLAKQRHDAKLPEAILALIASGEPSRAAVISCLDISLPGLETTSAEQA</sequence>
<evidence type="ECO:0000256" key="5">
    <source>
        <dbReference type="PROSITE-ProRule" id="PRU00110"/>
    </source>
</evidence>
<evidence type="ECO:0000256" key="7">
    <source>
        <dbReference type="SAM" id="Coils"/>
    </source>
</evidence>
<feature type="coiled-coil region" evidence="7">
    <location>
        <begin position="199"/>
        <end position="233"/>
    </location>
</feature>
<dbReference type="PANTHER" id="PTHR45339">
    <property type="entry name" value="HYBRID SIGNAL TRANSDUCTION HISTIDINE KINASE J"/>
    <property type="match status" value="1"/>
</dbReference>
<dbReference type="InterPro" id="IPR004358">
    <property type="entry name" value="Sig_transdc_His_kin-like_C"/>
</dbReference>
<evidence type="ECO:0000256" key="4">
    <source>
        <dbReference type="ARBA" id="ARBA00023012"/>
    </source>
</evidence>
<dbReference type="Pfam" id="PF01627">
    <property type="entry name" value="Hpt"/>
    <property type="match status" value="1"/>
</dbReference>
<dbReference type="CDD" id="cd16922">
    <property type="entry name" value="HATPase_EvgS-ArcB-TorS-like"/>
    <property type="match status" value="1"/>
</dbReference>